<protein>
    <submittedName>
        <fullName evidence="2">HDOD domain-containing protein</fullName>
    </submittedName>
</protein>
<dbReference type="Proteomes" id="UP000633943">
    <property type="component" value="Unassembled WGS sequence"/>
</dbReference>
<feature type="domain" description="HDOD" evidence="1">
    <location>
        <begin position="23"/>
        <end position="222"/>
    </location>
</feature>
<organism evidence="2 3">
    <name type="scientific">Aromatoleum bremense</name>
    <dbReference type="NCBI Taxonomy" id="76115"/>
    <lineage>
        <taxon>Bacteria</taxon>
        <taxon>Pseudomonadati</taxon>
        <taxon>Pseudomonadota</taxon>
        <taxon>Betaproteobacteria</taxon>
        <taxon>Rhodocyclales</taxon>
        <taxon>Rhodocyclaceae</taxon>
        <taxon>Aromatoleum</taxon>
    </lineage>
</organism>
<keyword evidence="3" id="KW-1185">Reference proteome</keyword>
<reference evidence="2 3" key="1">
    <citation type="submission" date="2019-12" db="EMBL/GenBank/DDBJ databases">
        <title>Comparative genomics gives insights into the taxonomy of the Azoarcus-Aromatoleum group and reveals separate origins of nif in the plant-associated Azoarcus and non-plant-associated Aromatoleum sub-groups.</title>
        <authorList>
            <person name="Lafos M."/>
            <person name="Maluk M."/>
            <person name="Batista M."/>
            <person name="Junghare M."/>
            <person name="Carmona M."/>
            <person name="Faoro H."/>
            <person name="Cruz L.M."/>
            <person name="Battistoni F."/>
            <person name="De Souza E."/>
            <person name="Pedrosa F."/>
            <person name="Chen W.-M."/>
            <person name="Poole P.S."/>
            <person name="Dixon R.A."/>
            <person name="James E.K."/>
        </authorList>
    </citation>
    <scope>NUCLEOTIDE SEQUENCE [LARGE SCALE GENOMIC DNA]</scope>
    <source>
        <strain evidence="2 3">PbN1</strain>
    </source>
</reference>
<name>A0ABX1NTG7_9RHOO</name>
<accession>A0ABX1NTG7</accession>
<dbReference type="SUPFAM" id="SSF109604">
    <property type="entry name" value="HD-domain/PDEase-like"/>
    <property type="match status" value="1"/>
</dbReference>
<sequence>MPLLDAPLDSVDAYVEFLSAQNVPVLRHTVREFATLEGQENSVSGKRIAAVVISDPLMTMKLLTTLQARRTSVQNHDITTIDRAIMMMGITPFFATFAAMPTLEDTLHAHPKALVGALRIIGRARRAAHYARDWAILRHDLDVDEVTIAALLLDAVEIMCWTFAPALTLRVYEIQRANRWRRSADAQREVFGCTAQDIQIGLIRAWKLPELLIMLMDEAQAGSPRVRNVQLAAGFARHLASGWDNEALPDDIAAIEKLVHLNREQLIARLGVPPEDSYRFFSPAT</sequence>
<dbReference type="Pfam" id="PF08668">
    <property type="entry name" value="HDOD"/>
    <property type="match status" value="1"/>
</dbReference>
<gene>
    <name evidence="2" type="ORF">GPA24_06980</name>
</gene>
<dbReference type="InterPro" id="IPR052340">
    <property type="entry name" value="RNase_Y/CdgJ"/>
</dbReference>
<proteinExistence type="predicted"/>
<dbReference type="RefSeq" id="WP_169201981.1">
    <property type="nucleotide sequence ID" value="NZ_CP059467.1"/>
</dbReference>
<evidence type="ECO:0000313" key="3">
    <source>
        <dbReference type="Proteomes" id="UP000633943"/>
    </source>
</evidence>
<dbReference type="PANTHER" id="PTHR33525">
    <property type="match status" value="1"/>
</dbReference>
<dbReference type="InterPro" id="IPR013976">
    <property type="entry name" value="HDOD"/>
</dbReference>
<dbReference type="PANTHER" id="PTHR33525:SF4">
    <property type="entry name" value="CYCLIC DI-GMP PHOSPHODIESTERASE CDGJ"/>
    <property type="match status" value="1"/>
</dbReference>
<dbReference type="Gene3D" id="1.10.3210.10">
    <property type="entry name" value="Hypothetical protein af1432"/>
    <property type="match status" value="1"/>
</dbReference>
<dbReference type="PROSITE" id="PS51833">
    <property type="entry name" value="HDOD"/>
    <property type="match status" value="1"/>
</dbReference>
<evidence type="ECO:0000313" key="2">
    <source>
        <dbReference type="EMBL" id="NMG15291.1"/>
    </source>
</evidence>
<comment type="caution">
    <text evidence="2">The sequence shown here is derived from an EMBL/GenBank/DDBJ whole genome shotgun (WGS) entry which is preliminary data.</text>
</comment>
<dbReference type="EMBL" id="WTVP01000013">
    <property type="protein sequence ID" value="NMG15291.1"/>
    <property type="molecule type" value="Genomic_DNA"/>
</dbReference>
<evidence type="ECO:0000259" key="1">
    <source>
        <dbReference type="PROSITE" id="PS51833"/>
    </source>
</evidence>